<reference evidence="1 2" key="1">
    <citation type="journal article" date="2012" name="PLoS Pathog.">
        <title>Diverse lifestyles and strategies of plant pathogenesis encoded in the genomes of eighteen Dothideomycetes fungi.</title>
        <authorList>
            <person name="Ohm R.A."/>
            <person name="Feau N."/>
            <person name="Henrissat B."/>
            <person name="Schoch C.L."/>
            <person name="Horwitz B.A."/>
            <person name="Barry K.W."/>
            <person name="Condon B.J."/>
            <person name="Copeland A.C."/>
            <person name="Dhillon B."/>
            <person name="Glaser F."/>
            <person name="Hesse C.N."/>
            <person name="Kosti I."/>
            <person name="LaButti K."/>
            <person name="Lindquist E.A."/>
            <person name="Lucas S."/>
            <person name="Salamov A.A."/>
            <person name="Bradshaw R.E."/>
            <person name="Ciuffetti L."/>
            <person name="Hamelin R.C."/>
            <person name="Kema G.H.J."/>
            <person name="Lawrence C."/>
            <person name="Scott J.A."/>
            <person name="Spatafora J.W."/>
            <person name="Turgeon B.G."/>
            <person name="de Wit P.J.G.M."/>
            <person name="Zhong S."/>
            <person name="Goodwin S.B."/>
            <person name="Grigoriev I.V."/>
        </authorList>
    </citation>
    <scope>NUCLEOTIDE SEQUENCE [LARGE SCALE GENOMIC DNA]</scope>
    <source>
        <strain evidence="1 2">SO2202</strain>
    </source>
</reference>
<keyword evidence="2" id="KW-1185">Reference proteome</keyword>
<dbReference type="eggNOG" id="ENOG502R9B4">
    <property type="taxonomic scope" value="Eukaryota"/>
</dbReference>
<name>M3B282_SPHMS</name>
<accession>M3B282</accession>
<dbReference type="GeneID" id="27902426"/>
<protein>
    <submittedName>
        <fullName evidence="1">Uncharacterized protein</fullName>
    </submittedName>
</protein>
<proteinExistence type="predicted"/>
<evidence type="ECO:0000313" key="2">
    <source>
        <dbReference type="Proteomes" id="UP000016931"/>
    </source>
</evidence>
<dbReference type="RefSeq" id="XP_016761998.1">
    <property type="nucleotide sequence ID" value="XM_016905289.1"/>
</dbReference>
<sequence length="234" mass="25535">MGGSEKPDAHTCLLAYLYSAHGGYSPDLCSLVSGPGTQKKKQKEVSKHRGASHSVPLSLPTTSYCIPCDRCACDKALAGVLGWLHTLYFVLGTSRHDIARAEPCSTLVYLSDVHAPRKPMSLVHPSNIIRCQQGSSIISTMCFSNTITWKKCGHYAIRRVFCEDAVARTPQEYCRNAFAPTFTDVDASNGVCPDRNKHPPAPGQPFTSAWSLQLGITTTSGEGNLWYRQNQGQT</sequence>
<gene>
    <name evidence="1" type="ORF">SEPMUDRAFT_149020</name>
</gene>
<dbReference type="OrthoDB" id="3621409at2759"/>
<organism evidence="1 2">
    <name type="scientific">Sphaerulina musiva (strain SO2202)</name>
    <name type="common">Poplar stem canker fungus</name>
    <name type="synonym">Septoria musiva</name>
    <dbReference type="NCBI Taxonomy" id="692275"/>
    <lineage>
        <taxon>Eukaryota</taxon>
        <taxon>Fungi</taxon>
        <taxon>Dikarya</taxon>
        <taxon>Ascomycota</taxon>
        <taxon>Pezizomycotina</taxon>
        <taxon>Dothideomycetes</taxon>
        <taxon>Dothideomycetidae</taxon>
        <taxon>Mycosphaerellales</taxon>
        <taxon>Mycosphaerellaceae</taxon>
        <taxon>Sphaerulina</taxon>
    </lineage>
</organism>
<dbReference type="Proteomes" id="UP000016931">
    <property type="component" value="Unassembled WGS sequence"/>
</dbReference>
<dbReference type="AlphaFoldDB" id="M3B282"/>
<evidence type="ECO:0000313" key="1">
    <source>
        <dbReference type="EMBL" id="EMF13877.1"/>
    </source>
</evidence>
<dbReference type="HOGENOM" id="CLU_1185660_0_0_1"/>
<dbReference type="EMBL" id="KB456263">
    <property type="protein sequence ID" value="EMF13877.1"/>
    <property type="molecule type" value="Genomic_DNA"/>
</dbReference>